<dbReference type="EMBL" id="KZ805940">
    <property type="protein sequence ID" value="PVH91158.1"/>
    <property type="molecule type" value="Genomic_DNA"/>
</dbReference>
<keyword evidence="8" id="KW-0624">Polysaccharide degradation</keyword>
<evidence type="ECO:0000256" key="2">
    <source>
        <dbReference type="ARBA" id="ARBA00012729"/>
    </source>
</evidence>
<accession>A0A2V1CZI0</accession>
<evidence type="ECO:0000256" key="3">
    <source>
        <dbReference type="ARBA" id="ARBA00022669"/>
    </source>
</evidence>
<dbReference type="GO" id="GO:0006032">
    <property type="term" value="P:chitin catabolic process"/>
    <property type="evidence" value="ECO:0007669"/>
    <property type="project" value="UniProtKB-KW"/>
</dbReference>
<evidence type="ECO:0000259" key="14">
    <source>
        <dbReference type="PROSITE" id="PS51910"/>
    </source>
</evidence>
<name>A0A2V1CZI0_9PLEO</name>
<dbReference type="PANTHER" id="PTHR11177">
    <property type="entry name" value="CHITINASE"/>
    <property type="match status" value="1"/>
</dbReference>
<feature type="domain" description="GH18" evidence="14">
    <location>
        <begin position="13"/>
        <end position="419"/>
    </location>
</feature>
<evidence type="ECO:0000313" key="15">
    <source>
        <dbReference type="EMBL" id="PVH91158.1"/>
    </source>
</evidence>
<keyword evidence="3 9" id="KW-0147">Chitin-binding</keyword>
<comment type="similarity">
    <text evidence="11">Belongs to the glycosyl hydrolase 18 family.</text>
</comment>
<evidence type="ECO:0000259" key="13">
    <source>
        <dbReference type="PROSITE" id="PS50941"/>
    </source>
</evidence>
<sequence>LILLLLSTFTTALNYVIYADEWHPALPNNSLPSSTASRVTHVNLAFAHSNNTPPFTPKYPLSTYRANFPSAKLSVAIGGWGDTIGFSKAVADGDVGIETWAKNVGELVKQSGYDGIDIDWEYPGGNGADYLEVSNERKVAEIAAFPVLLKKVKEVIGRDKVLSIAVPGKKEDMIAFTNETVRGIWEAVDMVNVMAYDLINRRDKVTAHHSSVEGAERAVRNYLDLGAPAEKVNLGFAWYAKYFATQGDCGGSALGCAIEEAENPVTGEDTLTSGAYTFEMGNMKVIDGASLPISYDGTCGAEAGKRCATGCCSQYGMCGVSKEHCSGACQYAFGTGCTGKDVAGSWQLAAKHGVEAGGQYYFDAQNRLFWTWDTPATISRKFKDIVRRHNLGGVMAWSLGEDSFDWSHVKGLADGVEAL</sequence>
<dbReference type="Gene3D" id="3.30.60.10">
    <property type="entry name" value="Endochitinase-like"/>
    <property type="match status" value="1"/>
</dbReference>
<keyword evidence="6" id="KW-0119">Carbohydrate metabolism</keyword>
<evidence type="ECO:0000313" key="16">
    <source>
        <dbReference type="Proteomes" id="UP000244855"/>
    </source>
</evidence>
<dbReference type="Pfam" id="PF00704">
    <property type="entry name" value="Glyco_hydro_18"/>
    <property type="match status" value="1"/>
</dbReference>
<feature type="non-terminal residue" evidence="15">
    <location>
        <position position="419"/>
    </location>
</feature>
<evidence type="ECO:0000256" key="6">
    <source>
        <dbReference type="ARBA" id="ARBA00023277"/>
    </source>
</evidence>
<dbReference type="Gene3D" id="3.20.20.80">
    <property type="entry name" value="Glycosidases"/>
    <property type="match status" value="1"/>
</dbReference>
<dbReference type="InterPro" id="IPR017853">
    <property type="entry name" value="GH"/>
</dbReference>
<dbReference type="PROSITE" id="PS50941">
    <property type="entry name" value="CHIT_BIND_I_2"/>
    <property type="match status" value="1"/>
</dbReference>
<dbReference type="InterPro" id="IPR001223">
    <property type="entry name" value="Glyco_hydro18_cat"/>
</dbReference>
<dbReference type="InterPro" id="IPR001002">
    <property type="entry name" value="Chitin-bd_1"/>
</dbReference>
<dbReference type="PROSITE" id="PS01095">
    <property type="entry name" value="GH18_1"/>
    <property type="match status" value="1"/>
</dbReference>
<dbReference type="GO" id="GO:0005576">
    <property type="term" value="C:extracellular region"/>
    <property type="evidence" value="ECO:0007669"/>
    <property type="project" value="TreeGrafter"/>
</dbReference>
<keyword evidence="4 10" id="KW-0378">Hydrolase</keyword>
<dbReference type="SMART" id="SM00636">
    <property type="entry name" value="Glyco_18"/>
    <property type="match status" value="1"/>
</dbReference>
<evidence type="ECO:0000256" key="1">
    <source>
        <dbReference type="ARBA" id="ARBA00000822"/>
    </source>
</evidence>
<gene>
    <name evidence="15" type="ORF">DM02DRAFT_483499</name>
</gene>
<evidence type="ECO:0000256" key="4">
    <source>
        <dbReference type="ARBA" id="ARBA00022801"/>
    </source>
</evidence>
<dbReference type="OrthoDB" id="73875at2759"/>
<evidence type="ECO:0000256" key="8">
    <source>
        <dbReference type="ARBA" id="ARBA00023326"/>
    </source>
</evidence>
<dbReference type="STRING" id="97972.A0A2V1CZI0"/>
<evidence type="ECO:0000256" key="5">
    <source>
        <dbReference type="ARBA" id="ARBA00023024"/>
    </source>
</evidence>
<feature type="domain" description="Chitin-binding type-1" evidence="13">
    <location>
        <begin position="296"/>
        <end position="339"/>
    </location>
</feature>
<dbReference type="InterPro" id="IPR001579">
    <property type="entry name" value="Glyco_hydro_18_chit_AS"/>
</dbReference>
<dbReference type="GO" id="GO:0000272">
    <property type="term" value="P:polysaccharide catabolic process"/>
    <property type="evidence" value="ECO:0007669"/>
    <property type="project" value="UniProtKB-KW"/>
</dbReference>
<dbReference type="CDD" id="cd00035">
    <property type="entry name" value="ChtBD1"/>
    <property type="match status" value="1"/>
</dbReference>
<evidence type="ECO:0000256" key="10">
    <source>
        <dbReference type="RuleBase" id="RU000489"/>
    </source>
</evidence>
<feature type="chain" id="PRO_5016058232" description="chitinase" evidence="12">
    <location>
        <begin position="20"/>
        <end position="419"/>
    </location>
</feature>
<organism evidence="15 16">
    <name type="scientific">Periconia macrospinosa</name>
    <dbReference type="NCBI Taxonomy" id="97972"/>
    <lineage>
        <taxon>Eukaryota</taxon>
        <taxon>Fungi</taxon>
        <taxon>Dikarya</taxon>
        <taxon>Ascomycota</taxon>
        <taxon>Pezizomycotina</taxon>
        <taxon>Dothideomycetes</taxon>
        <taxon>Pleosporomycetidae</taxon>
        <taxon>Pleosporales</taxon>
        <taxon>Massarineae</taxon>
        <taxon>Periconiaceae</taxon>
        <taxon>Periconia</taxon>
    </lineage>
</organism>
<evidence type="ECO:0000256" key="12">
    <source>
        <dbReference type="SAM" id="SignalP"/>
    </source>
</evidence>
<evidence type="ECO:0000256" key="11">
    <source>
        <dbReference type="RuleBase" id="RU004453"/>
    </source>
</evidence>
<evidence type="ECO:0000256" key="7">
    <source>
        <dbReference type="ARBA" id="ARBA00023295"/>
    </source>
</evidence>
<comment type="caution">
    <text evidence="9">Lacks conserved residue(s) required for the propagation of feature annotation.</text>
</comment>
<keyword evidence="9" id="KW-1015">Disulfide bond</keyword>
<evidence type="ECO:0000256" key="9">
    <source>
        <dbReference type="PROSITE-ProRule" id="PRU00261"/>
    </source>
</evidence>
<feature type="non-terminal residue" evidence="15">
    <location>
        <position position="1"/>
    </location>
</feature>
<dbReference type="Proteomes" id="UP000244855">
    <property type="component" value="Unassembled WGS sequence"/>
</dbReference>
<dbReference type="SMART" id="SM00270">
    <property type="entry name" value="ChtBD1"/>
    <property type="match status" value="1"/>
</dbReference>
<dbReference type="InterPro" id="IPR036861">
    <property type="entry name" value="Endochitinase-like_sf"/>
</dbReference>
<dbReference type="InterPro" id="IPR050314">
    <property type="entry name" value="Glycosyl_Hydrlase_18"/>
</dbReference>
<protein>
    <recommendedName>
        <fullName evidence="2">chitinase</fullName>
        <ecNumber evidence="2">3.2.1.14</ecNumber>
    </recommendedName>
</protein>
<comment type="catalytic activity">
    <reaction evidence="1">
        <text>Random endo-hydrolysis of N-acetyl-beta-D-glucosaminide (1-&gt;4)-beta-linkages in chitin and chitodextrins.</text>
        <dbReference type="EC" id="3.2.1.14"/>
    </reaction>
</comment>
<keyword evidence="16" id="KW-1185">Reference proteome</keyword>
<dbReference type="AlphaFoldDB" id="A0A2V1CZI0"/>
<keyword evidence="7 10" id="KW-0326">Glycosidase</keyword>
<dbReference type="GO" id="GO:0008843">
    <property type="term" value="F:endochitinase activity"/>
    <property type="evidence" value="ECO:0007669"/>
    <property type="project" value="UniProtKB-EC"/>
</dbReference>
<dbReference type="InterPro" id="IPR011583">
    <property type="entry name" value="Chitinase_II/V-like_cat"/>
</dbReference>
<dbReference type="SUPFAM" id="SSF51445">
    <property type="entry name" value="(Trans)glycosidases"/>
    <property type="match status" value="1"/>
</dbReference>
<dbReference type="GO" id="GO:0008061">
    <property type="term" value="F:chitin binding"/>
    <property type="evidence" value="ECO:0007669"/>
    <property type="project" value="UniProtKB-UniRule"/>
</dbReference>
<keyword evidence="5" id="KW-0146">Chitin degradation</keyword>
<dbReference type="SUPFAM" id="SSF57016">
    <property type="entry name" value="Plant lectins/antimicrobial peptides"/>
    <property type="match status" value="1"/>
</dbReference>
<proteinExistence type="inferred from homology"/>
<reference evidence="15 16" key="1">
    <citation type="journal article" date="2018" name="Sci. Rep.">
        <title>Comparative genomics provides insights into the lifestyle and reveals functional heterogeneity of dark septate endophytic fungi.</title>
        <authorList>
            <person name="Knapp D.G."/>
            <person name="Nemeth J.B."/>
            <person name="Barry K."/>
            <person name="Hainaut M."/>
            <person name="Henrissat B."/>
            <person name="Johnson J."/>
            <person name="Kuo A."/>
            <person name="Lim J.H.P."/>
            <person name="Lipzen A."/>
            <person name="Nolan M."/>
            <person name="Ohm R.A."/>
            <person name="Tamas L."/>
            <person name="Grigoriev I.V."/>
            <person name="Spatafora J.W."/>
            <person name="Nagy L.G."/>
            <person name="Kovacs G.M."/>
        </authorList>
    </citation>
    <scope>NUCLEOTIDE SEQUENCE [LARGE SCALE GENOMIC DNA]</scope>
    <source>
        <strain evidence="15 16">DSE2036</strain>
    </source>
</reference>
<feature type="disulfide bond" evidence="9">
    <location>
        <begin position="311"/>
        <end position="325"/>
    </location>
</feature>
<dbReference type="PANTHER" id="PTHR11177:SF337">
    <property type="entry name" value="CHITINASE"/>
    <property type="match status" value="1"/>
</dbReference>
<dbReference type="PROSITE" id="PS51910">
    <property type="entry name" value="GH18_2"/>
    <property type="match status" value="1"/>
</dbReference>
<keyword evidence="12" id="KW-0732">Signal</keyword>
<feature type="signal peptide" evidence="12">
    <location>
        <begin position="1"/>
        <end position="19"/>
    </location>
</feature>
<dbReference type="EC" id="3.2.1.14" evidence="2"/>